<accession>A0A5J4VVG2</accession>
<gene>
    <name evidence="1" type="ORF">EZS28_017959</name>
</gene>
<protein>
    <submittedName>
        <fullName evidence="1">Uncharacterized protein</fullName>
    </submittedName>
</protein>
<name>A0A5J4VVG2_9EUKA</name>
<evidence type="ECO:0000313" key="1">
    <source>
        <dbReference type="EMBL" id="KAA6386512.1"/>
    </source>
</evidence>
<dbReference type="Proteomes" id="UP000324800">
    <property type="component" value="Unassembled WGS sequence"/>
</dbReference>
<comment type="caution">
    <text evidence="1">The sequence shown here is derived from an EMBL/GenBank/DDBJ whole genome shotgun (WGS) entry which is preliminary data.</text>
</comment>
<sequence length="87" mass="9793">MVSTLASLLWTEQCKLISIAKISELLTLPIKKIGIEGFTTYSIKHASAIKLAEMGIQERDLNIFTNYTPDSKPARNYYVFAANRQVN</sequence>
<dbReference type="EMBL" id="SNRW01004771">
    <property type="protein sequence ID" value="KAA6386512.1"/>
    <property type="molecule type" value="Genomic_DNA"/>
</dbReference>
<dbReference type="AlphaFoldDB" id="A0A5J4VVG2"/>
<organism evidence="1 2">
    <name type="scientific">Streblomastix strix</name>
    <dbReference type="NCBI Taxonomy" id="222440"/>
    <lineage>
        <taxon>Eukaryota</taxon>
        <taxon>Metamonada</taxon>
        <taxon>Preaxostyla</taxon>
        <taxon>Oxymonadida</taxon>
        <taxon>Streblomastigidae</taxon>
        <taxon>Streblomastix</taxon>
    </lineage>
</organism>
<evidence type="ECO:0000313" key="2">
    <source>
        <dbReference type="Proteomes" id="UP000324800"/>
    </source>
</evidence>
<proteinExistence type="predicted"/>
<reference evidence="1 2" key="1">
    <citation type="submission" date="2019-03" db="EMBL/GenBank/DDBJ databases">
        <title>Single cell metagenomics reveals metabolic interactions within the superorganism composed of flagellate Streblomastix strix and complex community of Bacteroidetes bacteria on its surface.</title>
        <authorList>
            <person name="Treitli S.C."/>
            <person name="Kolisko M."/>
            <person name="Husnik F."/>
            <person name="Keeling P."/>
            <person name="Hampl V."/>
        </authorList>
    </citation>
    <scope>NUCLEOTIDE SEQUENCE [LARGE SCALE GENOMIC DNA]</scope>
    <source>
        <strain evidence="1">ST1C</strain>
    </source>
</reference>